<feature type="domain" description="RING-type" evidence="8">
    <location>
        <begin position="870"/>
        <end position="924"/>
    </location>
</feature>
<reference evidence="10" key="1">
    <citation type="submission" date="2022-11" db="EMBL/GenBank/DDBJ databases">
        <authorList>
            <person name="Petersen C."/>
        </authorList>
    </citation>
    <scope>NUCLEOTIDE SEQUENCE</scope>
    <source>
        <strain evidence="10">IBT 30069</strain>
    </source>
</reference>
<keyword evidence="4 7" id="KW-0863">Zinc-finger</keyword>
<reference evidence="10" key="2">
    <citation type="journal article" date="2023" name="IMA Fungus">
        <title>Comparative genomic study of the Penicillium genus elucidates a diverse pangenome and 15 lateral gene transfer events.</title>
        <authorList>
            <person name="Petersen C."/>
            <person name="Sorensen T."/>
            <person name="Nielsen M.R."/>
            <person name="Sondergaard T.E."/>
            <person name="Sorensen J.L."/>
            <person name="Fitzpatrick D.A."/>
            <person name="Frisvad J.C."/>
            <person name="Nielsen K.L."/>
        </authorList>
    </citation>
    <scope>NUCLEOTIDE SEQUENCE</scope>
    <source>
        <strain evidence="10">IBT 30069</strain>
    </source>
</reference>
<dbReference type="EMBL" id="JAPQKH010000001">
    <property type="protein sequence ID" value="KAJ5115919.1"/>
    <property type="molecule type" value="Genomic_DNA"/>
</dbReference>
<dbReference type="PROSITE" id="PS50089">
    <property type="entry name" value="ZF_RING_2"/>
    <property type="match status" value="1"/>
</dbReference>
<dbReference type="SUPFAM" id="SSF57850">
    <property type="entry name" value="RING/U-box"/>
    <property type="match status" value="2"/>
</dbReference>
<evidence type="ECO:0000313" key="11">
    <source>
        <dbReference type="Proteomes" id="UP001149165"/>
    </source>
</evidence>
<dbReference type="OrthoDB" id="10009520at2759"/>
<evidence type="ECO:0000259" key="8">
    <source>
        <dbReference type="PROSITE" id="PS50089"/>
    </source>
</evidence>
<dbReference type="GO" id="GO:0008270">
    <property type="term" value="F:zinc ion binding"/>
    <property type="evidence" value="ECO:0007669"/>
    <property type="project" value="UniProtKB-KW"/>
</dbReference>
<dbReference type="InterPro" id="IPR001841">
    <property type="entry name" value="Znf_RING"/>
</dbReference>
<accession>A0A9W9GBP7</accession>
<proteinExistence type="predicted"/>
<keyword evidence="1" id="KW-0808">Transferase</keyword>
<evidence type="ECO:0000256" key="5">
    <source>
        <dbReference type="ARBA" id="ARBA00022786"/>
    </source>
</evidence>
<dbReference type="AlphaFoldDB" id="A0A9W9GBP7"/>
<keyword evidence="2" id="KW-0479">Metal-binding</keyword>
<evidence type="ECO:0000256" key="6">
    <source>
        <dbReference type="ARBA" id="ARBA00022833"/>
    </source>
</evidence>
<evidence type="ECO:0000256" key="4">
    <source>
        <dbReference type="ARBA" id="ARBA00022771"/>
    </source>
</evidence>
<keyword evidence="6" id="KW-0862">Zinc</keyword>
<dbReference type="Proteomes" id="UP001149165">
    <property type="component" value="Unassembled WGS sequence"/>
</dbReference>
<evidence type="ECO:0000259" key="9">
    <source>
        <dbReference type="PROSITE" id="PS51873"/>
    </source>
</evidence>
<comment type="caution">
    <text evidence="10">The sequence shown here is derived from an EMBL/GenBank/DDBJ whole genome shotgun (WGS) entry which is preliminary data.</text>
</comment>
<evidence type="ECO:0000256" key="1">
    <source>
        <dbReference type="ARBA" id="ARBA00022679"/>
    </source>
</evidence>
<evidence type="ECO:0000256" key="7">
    <source>
        <dbReference type="PROSITE-ProRule" id="PRU00175"/>
    </source>
</evidence>
<feature type="domain" description="RING-type" evidence="9">
    <location>
        <begin position="866"/>
        <end position="1103"/>
    </location>
</feature>
<name>A0A9W9GBP7_9EURO</name>
<protein>
    <recommendedName>
        <fullName evidence="12">RING-type domain-containing protein</fullName>
    </recommendedName>
</protein>
<organism evidence="10 11">
    <name type="scientific">Penicillium angulare</name>
    <dbReference type="NCBI Taxonomy" id="116970"/>
    <lineage>
        <taxon>Eukaryota</taxon>
        <taxon>Fungi</taxon>
        <taxon>Dikarya</taxon>
        <taxon>Ascomycota</taxon>
        <taxon>Pezizomycotina</taxon>
        <taxon>Eurotiomycetes</taxon>
        <taxon>Eurotiomycetidae</taxon>
        <taxon>Eurotiales</taxon>
        <taxon>Aspergillaceae</taxon>
        <taxon>Penicillium</taxon>
    </lineage>
</organism>
<keyword evidence="5" id="KW-0833">Ubl conjugation pathway</keyword>
<keyword evidence="3" id="KW-0677">Repeat</keyword>
<keyword evidence="11" id="KW-1185">Reference proteome</keyword>
<evidence type="ECO:0000256" key="3">
    <source>
        <dbReference type="ARBA" id="ARBA00022737"/>
    </source>
</evidence>
<gene>
    <name evidence="10" type="ORF">N7456_000267</name>
</gene>
<evidence type="ECO:0008006" key="12">
    <source>
        <dbReference type="Google" id="ProtNLM"/>
    </source>
</evidence>
<dbReference type="Gene3D" id="1.20.120.1750">
    <property type="match status" value="1"/>
</dbReference>
<dbReference type="GO" id="GO:0016740">
    <property type="term" value="F:transferase activity"/>
    <property type="evidence" value="ECO:0007669"/>
    <property type="project" value="UniProtKB-KW"/>
</dbReference>
<evidence type="ECO:0000313" key="10">
    <source>
        <dbReference type="EMBL" id="KAJ5115919.1"/>
    </source>
</evidence>
<dbReference type="InterPro" id="IPR044066">
    <property type="entry name" value="TRIAD_supradom"/>
</dbReference>
<dbReference type="PROSITE" id="PS51873">
    <property type="entry name" value="TRIAD"/>
    <property type="match status" value="1"/>
</dbReference>
<sequence length="1107" mass="125128">MELYDLLIIVDDTASMSITVDSLKTVIPQIIHLSALTGAFSRVALLSYREFDYSYSKSDKTKGTHPMEWVGWINLHPDAGDAEVDFADLAQFVEPMEGDTERAIPGEAAKTAFAFAYKQMRAEAKTIILSYTDAEPHSNTKDWNLFRRLFYRAPQREKKYLKKVEDGGNFQDWASAANMLRFGEKKAQVISILSPTSTRSSLGYYAFMSLVTGGICVILKDNDPREIGLVTINILLEWMGAEEDLLVGIGADMRDRLTEFSATLVRFECTHGVGQVATEYDGEAGKFFAGNRSHRKAEASLTLLGPTLTPEIIKQSLQTRDPIVQDFSERWKCDESYRRFAKEYILKIFHSDIRALTLHPAFCPLFHLFVHEEDPKSADWMEECWDALARIESPQDKENMKIWLDRQWDQTRAVLDIINSVPLIRHYPCAFLDSTNEDCVEAIAGLTREYFSKFYRTGESGVFERVGRALSHVKIATCAEEVPKNRPVTKIPLSLANNSQYNNCLDFWRVVLHLIVPGVLVCHKSAIIVAALTLLYGPNPLKVDAANAVDEIDDYWSGDKIIEVLNLPFLTLLVDAEIAYQSKENGMLLISEEDQPINNLLHPKDREAFEILVNFKFLEFNLDATLTGRVPWTPDKFIGPIGPLVKCKICEQSRSVTIMGPDKQCGLCLMPTPENFSAANEIILSSKISSKSNSTWVECSIASCRAQYVVYEASSLTCRPKCHYCRIRNPAPDAIAPVVKCSKCLNRMIWPHEYRPKTLCESKFVCPPCSTGRPPTEDILFTARAASVQNTFSWLIKDTQGQNDKLFRNQSVSSIQSQMGGMYVPAAQWTLFPQFDGQLQWNGKPVLNTTELIAELKDMVAKRQTPTADCSLCSYTFKLSEYNRSCGRHGCSQRICNPCLYRWYGANKRGGIINPSALQCPFCRKFPTTRIMRRYNKAIITQYDTCKAIQDHESTVYAWCGKCSTVQKYMARDCLRHVPSEVKDWNCSDCVEIDNTMRLALDRQWANEAVSYAERVKDSILLAKAKKQRKMVDQAAEKWGRPGIKSCPGCQTPCERIDGCGVLICPVEECGANWCFFCGVKYDGGQIYEHMESVHGGVFGRFERDHD</sequence>
<evidence type="ECO:0000256" key="2">
    <source>
        <dbReference type="ARBA" id="ARBA00022723"/>
    </source>
</evidence>